<dbReference type="InterPro" id="IPR056393">
    <property type="entry name" value="AprA-like_MT2"/>
</dbReference>
<dbReference type="PATRIC" id="fig|292.27.peg.1328"/>
<dbReference type="SUPFAM" id="SSF53335">
    <property type="entry name" value="S-adenosyl-L-methionine-dependent methyltransferases"/>
    <property type="match status" value="1"/>
</dbReference>
<sequence>MAEGLAIAPAIDSLIRHDAVVARADTNVPSASSCNPGFVGVARRALAQQGRLTPGDAANHDWLRRLDDYRHVPALLDLCHALLAGEPGNAQRATAPLLRAWSVASDFPDRIATELLAFVAAPTLLTLADSGCLPPFRPESFPLPADVWPVGAAGRHAQAALRWLGWVDGPAAAPQLTTEGRMAAAFSGQFRYPLSYLPMLTRMDSLLFGDPGIALARSGDATERHLDRAADIRFSTEVFQRSCAPVLSAMAVPLFHRSRGDSRPRVVVDVGCGEATLLVSLLRAIASDPASADAAENLLLVGVENNPVAEQAAKRTLATCGAKHVLIRGDISYPDAIAARLAVDGIDFADALHVNKSVIHDRELVDASPSEATQAERHGARAGLPGANAGDGIFARPDGSLVDASAAQDDLVRFFRRWRPYLARHGMIALEPHALTVDAAAALSGRSMTAVMEALHGFSGQYLVTLDRFTEAIGASELCLAAQRLIGSELTGHVHMSCSHLVAKRDSRHGL</sequence>
<gene>
    <name evidence="2" type="ORF">VL15_08705</name>
</gene>
<evidence type="ECO:0000313" key="3">
    <source>
        <dbReference type="Proteomes" id="UP000036338"/>
    </source>
</evidence>
<proteinExistence type="predicted"/>
<feature type="domain" description="AprA-like MT2-like" evidence="1">
    <location>
        <begin position="223"/>
        <end position="479"/>
    </location>
</feature>
<dbReference type="Gene3D" id="3.40.50.150">
    <property type="entry name" value="Vaccinia Virus protein VP39"/>
    <property type="match status" value="1"/>
</dbReference>
<protein>
    <recommendedName>
        <fullName evidence="1">AprA-like MT2-like domain-containing protein</fullName>
    </recommendedName>
</protein>
<dbReference type="EMBL" id="LDWR01000014">
    <property type="protein sequence ID" value="KML60461.1"/>
    <property type="molecule type" value="Genomic_DNA"/>
</dbReference>
<organism evidence="2 3">
    <name type="scientific">Burkholderia cepacia</name>
    <name type="common">Pseudomonas cepacia</name>
    <dbReference type="NCBI Taxonomy" id="292"/>
    <lineage>
        <taxon>Bacteria</taxon>
        <taxon>Pseudomonadati</taxon>
        <taxon>Pseudomonadota</taxon>
        <taxon>Betaproteobacteria</taxon>
        <taxon>Burkholderiales</taxon>
        <taxon>Burkholderiaceae</taxon>
        <taxon>Burkholderia</taxon>
        <taxon>Burkholderia cepacia complex</taxon>
    </lineage>
</organism>
<dbReference type="Proteomes" id="UP000036338">
    <property type="component" value="Unassembled WGS sequence"/>
</dbReference>
<evidence type="ECO:0000313" key="2">
    <source>
        <dbReference type="EMBL" id="KML60461.1"/>
    </source>
</evidence>
<reference evidence="2 3" key="1">
    <citation type="submission" date="2015-05" db="EMBL/GenBank/DDBJ databases">
        <title>Draft genome of Burkholderia cepacia LK29.</title>
        <authorList>
            <person name="Chan X.Y."/>
        </authorList>
    </citation>
    <scope>NUCLEOTIDE SEQUENCE [LARGE SCALE GENOMIC DNA]</scope>
    <source>
        <strain evidence="2 3">LK29</strain>
    </source>
</reference>
<dbReference type="AlphaFoldDB" id="A0A0J5X7G0"/>
<comment type="caution">
    <text evidence="2">The sequence shown here is derived from an EMBL/GenBank/DDBJ whole genome shotgun (WGS) entry which is preliminary data.</text>
</comment>
<dbReference type="Pfam" id="PF23525">
    <property type="entry name" value="Methyltransf_36"/>
    <property type="match status" value="1"/>
</dbReference>
<dbReference type="InterPro" id="IPR029063">
    <property type="entry name" value="SAM-dependent_MTases_sf"/>
</dbReference>
<accession>A0A0J5X7G0</accession>
<evidence type="ECO:0000259" key="1">
    <source>
        <dbReference type="Pfam" id="PF23525"/>
    </source>
</evidence>
<name>A0A0J5X7G0_BURCE</name>